<feature type="chain" id="PRO_5008378876" evidence="1">
    <location>
        <begin position="29"/>
        <end position="155"/>
    </location>
</feature>
<organism evidence="2 3">
    <name type="scientific">Marinomonas aquimarina</name>
    <dbReference type="NCBI Taxonomy" id="295068"/>
    <lineage>
        <taxon>Bacteria</taxon>
        <taxon>Pseudomonadati</taxon>
        <taxon>Pseudomonadota</taxon>
        <taxon>Gammaproteobacteria</taxon>
        <taxon>Oceanospirillales</taxon>
        <taxon>Oceanospirillaceae</taxon>
        <taxon>Marinomonas</taxon>
    </lineage>
</organism>
<keyword evidence="3" id="KW-1185">Reference proteome</keyword>
<dbReference type="RefSeq" id="WP_067206696.1">
    <property type="nucleotide sequence ID" value="NZ_FLOC01000005.1"/>
</dbReference>
<keyword evidence="1" id="KW-0732">Signal</keyword>
<feature type="signal peptide" evidence="1">
    <location>
        <begin position="1"/>
        <end position="28"/>
    </location>
</feature>
<dbReference type="OrthoDB" id="6107645at2"/>
<proteinExistence type="predicted"/>
<reference evidence="2 3" key="1">
    <citation type="submission" date="2016-06" db="EMBL/GenBank/DDBJ databases">
        <authorList>
            <person name="Kjaerup R.B."/>
            <person name="Dalgaard T.S."/>
            <person name="Juul-Madsen H.R."/>
        </authorList>
    </citation>
    <scope>NUCLEOTIDE SEQUENCE [LARGE SCALE GENOMIC DNA]</scope>
    <source>
        <strain evidence="2 3">CECT 5080</strain>
    </source>
</reference>
<gene>
    <name evidence="2" type="ORF">MAQ5080_01117</name>
</gene>
<dbReference type="Proteomes" id="UP000092627">
    <property type="component" value="Unassembled WGS sequence"/>
</dbReference>
<evidence type="ECO:0000313" key="3">
    <source>
        <dbReference type="Proteomes" id="UP000092627"/>
    </source>
</evidence>
<name>A0A1A8T847_9GAMM</name>
<sequence>MKIIIRKKHLGSLSSLLMLSLFHPSASAETDNNAARNAPSYAVHSANEIQLDRDTTALKVHWHTSGALHPQSSDMQHVAYKTDISKAFNEYYLALHALEEDYQDKVDDVLDEYEQNVKTAQLLQQAKKSAQCLLTKLKQQHHADREALKLKHHIS</sequence>
<evidence type="ECO:0000313" key="2">
    <source>
        <dbReference type="EMBL" id="SBS28507.1"/>
    </source>
</evidence>
<accession>A0A1A8T847</accession>
<protein>
    <submittedName>
        <fullName evidence="2">Uncharacterized protein</fullName>
    </submittedName>
</protein>
<dbReference type="AlphaFoldDB" id="A0A1A8T847"/>
<evidence type="ECO:0000256" key="1">
    <source>
        <dbReference type="SAM" id="SignalP"/>
    </source>
</evidence>
<dbReference type="EMBL" id="FLOC01000005">
    <property type="protein sequence ID" value="SBS28507.1"/>
    <property type="molecule type" value="Genomic_DNA"/>
</dbReference>